<reference evidence="6" key="1">
    <citation type="submission" date="2017-11" db="EMBL/GenBank/DDBJ databases">
        <title>Complete Genome Sequence of Kyrpidia sp. Strain EA-1, a thermophilic, hydrogen-oxidizing Bacterium, isolated from the Azores.</title>
        <authorList>
            <person name="Reiner J.E."/>
            <person name="Lapp C.J."/>
            <person name="Bunk B."/>
            <person name="Gescher J."/>
        </authorList>
    </citation>
    <scope>NUCLEOTIDE SEQUENCE [LARGE SCALE GENOMIC DNA]</scope>
    <source>
        <strain evidence="6">EA-1</strain>
    </source>
</reference>
<dbReference type="EMBL" id="CP024955">
    <property type="protein sequence ID" value="ATY84373.1"/>
    <property type="molecule type" value="Genomic_DNA"/>
</dbReference>
<sequence>MEGQGPVQALQQVLERAVAGRVPDVHVEPDEAGWRVQFRREGRLWRVTTWNGRMGQEIVRRVKLLSRMDIAEKRIPQDGQLQLPVGGNVCHMRVATLPTVKGERLVIRIHHVRTGEDPSESDFGDDPVWRRWLAWTESAHGLLLIAGPTGSGKTTSLYRVVRRWAAEHRCVVTLEDPVEQHVEGVHQVEVQTGRGWTYRRLLPACLRQDPNAVAIGEIRDEDAARAAVQAALAGCLVVATVHGAGPAEVWSRFRQWGVPEGELESTLLAILSQRLVGRLCSHCRRRSGTVRGSGGQAGFAWTAIGCDACQGRGIAGVLPLFHLSEQGRDRPWSSSPDWEESAWPRMIKGELGEPWCESLVGGMASVSMATASVGAEER</sequence>
<accession>A0A2K8N4W7</accession>
<keyword evidence="3" id="KW-0067">ATP-binding</keyword>
<name>A0A2K8N4W7_9BACL</name>
<dbReference type="InterPro" id="IPR027417">
    <property type="entry name" value="P-loop_NTPase"/>
</dbReference>
<organism evidence="5 6">
    <name type="scientific">Kyrpidia spormannii</name>
    <dbReference type="NCBI Taxonomy" id="2055160"/>
    <lineage>
        <taxon>Bacteria</taxon>
        <taxon>Bacillati</taxon>
        <taxon>Bacillota</taxon>
        <taxon>Bacilli</taxon>
        <taxon>Bacillales</taxon>
        <taxon>Alicyclobacillaceae</taxon>
        <taxon>Kyrpidia</taxon>
    </lineage>
</organism>
<dbReference type="AlphaFoldDB" id="A0A2K8N4W7"/>
<dbReference type="GO" id="GO:0005886">
    <property type="term" value="C:plasma membrane"/>
    <property type="evidence" value="ECO:0007669"/>
    <property type="project" value="TreeGrafter"/>
</dbReference>
<dbReference type="PANTHER" id="PTHR30258">
    <property type="entry name" value="TYPE II SECRETION SYSTEM PROTEIN GSPE-RELATED"/>
    <property type="match status" value="1"/>
</dbReference>
<evidence type="ECO:0000256" key="2">
    <source>
        <dbReference type="ARBA" id="ARBA00022741"/>
    </source>
</evidence>
<proteinExistence type="inferred from homology"/>
<dbReference type="PANTHER" id="PTHR30258:SF2">
    <property type="entry name" value="COMG OPERON PROTEIN 1"/>
    <property type="match status" value="1"/>
</dbReference>
<dbReference type="InterPro" id="IPR001482">
    <property type="entry name" value="T2SS/T4SS_dom"/>
</dbReference>
<dbReference type="OrthoDB" id="9808272at2"/>
<dbReference type="Gene3D" id="3.40.50.300">
    <property type="entry name" value="P-loop containing nucleotide triphosphate hydrolases"/>
    <property type="match status" value="1"/>
</dbReference>
<evidence type="ECO:0000259" key="4">
    <source>
        <dbReference type="Pfam" id="PF00437"/>
    </source>
</evidence>
<evidence type="ECO:0000256" key="1">
    <source>
        <dbReference type="ARBA" id="ARBA00006611"/>
    </source>
</evidence>
<feature type="domain" description="Bacterial type II secretion system protein E" evidence="4">
    <location>
        <begin position="7"/>
        <end position="321"/>
    </location>
</feature>
<dbReference type="Gene3D" id="3.30.450.90">
    <property type="match status" value="1"/>
</dbReference>
<dbReference type="Pfam" id="PF00437">
    <property type="entry name" value="T2SSE"/>
    <property type="match status" value="1"/>
</dbReference>
<evidence type="ECO:0000313" key="6">
    <source>
        <dbReference type="Proteomes" id="UP000231932"/>
    </source>
</evidence>
<dbReference type="KEGG" id="kyr:CVV65_04915"/>
<comment type="similarity">
    <text evidence="1">Belongs to the GSP E family.</text>
</comment>
<gene>
    <name evidence="5" type="ORF">CVV65_04915</name>
</gene>
<evidence type="ECO:0000256" key="3">
    <source>
        <dbReference type="ARBA" id="ARBA00022840"/>
    </source>
</evidence>
<protein>
    <recommendedName>
        <fullName evidence="4">Bacterial type II secretion system protein E domain-containing protein</fullName>
    </recommendedName>
</protein>
<dbReference type="GO" id="GO:0005524">
    <property type="term" value="F:ATP binding"/>
    <property type="evidence" value="ECO:0007669"/>
    <property type="project" value="UniProtKB-KW"/>
</dbReference>
<keyword evidence="2" id="KW-0547">Nucleotide-binding</keyword>
<dbReference type="GO" id="GO:0016887">
    <property type="term" value="F:ATP hydrolysis activity"/>
    <property type="evidence" value="ECO:0007669"/>
    <property type="project" value="TreeGrafter"/>
</dbReference>
<evidence type="ECO:0000313" key="5">
    <source>
        <dbReference type="EMBL" id="ATY84373.1"/>
    </source>
</evidence>
<dbReference type="SUPFAM" id="SSF52540">
    <property type="entry name" value="P-loop containing nucleoside triphosphate hydrolases"/>
    <property type="match status" value="1"/>
</dbReference>
<keyword evidence="6" id="KW-1185">Reference proteome</keyword>
<dbReference type="RefSeq" id="WP_100667197.1">
    <property type="nucleotide sequence ID" value="NZ_CP024955.1"/>
</dbReference>
<dbReference type="Proteomes" id="UP000231932">
    <property type="component" value="Chromosome"/>
</dbReference>